<dbReference type="RefSeq" id="WP_251804945.1">
    <property type="nucleotide sequence ID" value="NZ_JAMQOL010000115.1"/>
</dbReference>
<accession>A0ABT0YGP1</accession>
<dbReference type="Proteomes" id="UP001523216">
    <property type="component" value="Unassembled WGS sequence"/>
</dbReference>
<comment type="caution">
    <text evidence="1">The sequence shown here is derived from an EMBL/GenBank/DDBJ whole genome shotgun (WGS) entry which is preliminary data.</text>
</comment>
<evidence type="ECO:0000313" key="1">
    <source>
        <dbReference type="EMBL" id="MCM4085213.1"/>
    </source>
</evidence>
<keyword evidence="2" id="KW-1185">Reference proteome</keyword>
<gene>
    <name evidence="1" type="ORF">LXN57_47600</name>
</gene>
<organism evidence="1 2">
    <name type="scientific">Paractinoplanes hotanensis</name>
    <dbReference type="NCBI Taxonomy" id="2906497"/>
    <lineage>
        <taxon>Bacteria</taxon>
        <taxon>Bacillati</taxon>
        <taxon>Actinomycetota</taxon>
        <taxon>Actinomycetes</taxon>
        <taxon>Micromonosporales</taxon>
        <taxon>Micromonosporaceae</taxon>
        <taxon>Paractinoplanes</taxon>
    </lineage>
</organism>
<sequence length="61" mass="6645">MATAWVRGSDALRAKDVCLALGIGTEPKDTEGIRAKLKRLVNRHILAEGQPGLFTLTEKRA</sequence>
<evidence type="ECO:0000313" key="2">
    <source>
        <dbReference type="Proteomes" id="UP001523216"/>
    </source>
</evidence>
<protein>
    <submittedName>
        <fullName evidence="1">Uncharacterized protein</fullName>
    </submittedName>
</protein>
<reference evidence="1 2" key="1">
    <citation type="submission" date="2022-06" db="EMBL/GenBank/DDBJ databases">
        <title>Actinoplanes abujensis sp. nov., isolated from Nigerian arid soil.</title>
        <authorList>
            <person name="Ding P."/>
        </authorList>
    </citation>
    <scope>NUCLEOTIDE SEQUENCE [LARGE SCALE GENOMIC DNA]</scope>
    <source>
        <strain evidence="2">TRM88002</strain>
    </source>
</reference>
<proteinExistence type="predicted"/>
<name>A0ABT0YGP1_9ACTN</name>
<dbReference type="EMBL" id="JAMQOL010000115">
    <property type="protein sequence ID" value="MCM4085213.1"/>
    <property type="molecule type" value="Genomic_DNA"/>
</dbReference>